<dbReference type="Proteomes" id="UP000799118">
    <property type="component" value="Unassembled WGS sequence"/>
</dbReference>
<evidence type="ECO:0000313" key="4">
    <source>
        <dbReference type="Proteomes" id="UP000799118"/>
    </source>
</evidence>
<sequence>MNFNFHAKETSELGSTTYLHPVLASNIISVIIDSGITVCMSYWILKESRGTYGSGALIVRLITLTVNSGFWTAAVTLASLIAYFVASPLVYGAVSYMMSPLYCNVVLANLNAREYIRDAQGSNIVFGSNIGFETSLGVRTAHSGITPADISLTDQTNHSSITRDLEESKSNTVEV</sequence>
<reference evidence="3" key="1">
    <citation type="journal article" date="2019" name="Environ. Microbiol.">
        <title>Fungal ecological strategies reflected in gene transcription - a case study of two litter decomposers.</title>
        <authorList>
            <person name="Barbi F."/>
            <person name="Kohler A."/>
            <person name="Barry K."/>
            <person name="Baskaran P."/>
            <person name="Daum C."/>
            <person name="Fauchery L."/>
            <person name="Ihrmark K."/>
            <person name="Kuo A."/>
            <person name="LaButti K."/>
            <person name="Lipzen A."/>
            <person name="Morin E."/>
            <person name="Grigoriev I.V."/>
            <person name="Henrissat B."/>
            <person name="Lindahl B."/>
            <person name="Martin F."/>
        </authorList>
    </citation>
    <scope>NUCLEOTIDE SEQUENCE</scope>
    <source>
        <strain evidence="3">JB14</strain>
    </source>
</reference>
<protein>
    <recommendedName>
        <fullName evidence="2">DUF6534 domain-containing protein</fullName>
    </recommendedName>
</protein>
<keyword evidence="1" id="KW-0812">Transmembrane</keyword>
<evidence type="ECO:0000259" key="2">
    <source>
        <dbReference type="Pfam" id="PF20152"/>
    </source>
</evidence>
<accession>A0A6A4HUX9</accession>
<proteinExistence type="predicted"/>
<feature type="domain" description="DUF6534" evidence="2">
    <location>
        <begin position="29"/>
        <end position="115"/>
    </location>
</feature>
<dbReference type="InterPro" id="IPR045339">
    <property type="entry name" value="DUF6534"/>
</dbReference>
<gene>
    <name evidence="3" type="ORF">BT96DRAFT_512356</name>
</gene>
<feature type="transmembrane region" description="Helical" evidence="1">
    <location>
        <begin position="23"/>
        <end position="45"/>
    </location>
</feature>
<evidence type="ECO:0000313" key="3">
    <source>
        <dbReference type="EMBL" id="KAE9403042.1"/>
    </source>
</evidence>
<evidence type="ECO:0000256" key="1">
    <source>
        <dbReference type="SAM" id="Phobius"/>
    </source>
</evidence>
<feature type="transmembrane region" description="Helical" evidence="1">
    <location>
        <begin position="89"/>
        <end position="110"/>
    </location>
</feature>
<keyword evidence="4" id="KW-1185">Reference proteome</keyword>
<dbReference type="AlphaFoldDB" id="A0A6A4HUX9"/>
<keyword evidence="1" id="KW-0472">Membrane</keyword>
<dbReference type="EMBL" id="ML769429">
    <property type="protein sequence ID" value="KAE9403042.1"/>
    <property type="molecule type" value="Genomic_DNA"/>
</dbReference>
<feature type="transmembrane region" description="Helical" evidence="1">
    <location>
        <begin position="57"/>
        <end position="83"/>
    </location>
</feature>
<name>A0A6A4HUX9_9AGAR</name>
<dbReference type="Pfam" id="PF20152">
    <property type="entry name" value="DUF6534"/>
    <property type="match status" value="1"/>
</dbReference>
<keyword evidence="1" id="KW-1133">Transmembrane helix</keyword>
<organism evidence="3 4">
    <name type="scientific">Gymnopus androsaceus JB14</name>
    <dbReference type="NCBI Taxonomy" id="1447944"/>
    <lineage>
        <taxon>Eukaryota</taxon>
        <taxon>Fungi</taxon>
        <taxon>Dikarya</taxon>
        <taxon>Basidiomycota</taxon>
        <taxon>Agaricomycotina</taxon>
        <taxon>Agaricomycetes</taxon>
        <taxon>Agaricomycetidae</taxon>
        <taxon>Agaricales</taxon>
        <taxon>Marasmiineae</taxon>
        <taxon>Omphalotaceae</taxon>
        <taxon>Gymnopus</taxon>
    </lineage>
</organism>
<dbReference type="OrthoDB" id="2884999at2759"/>